<keyword evidence="2" id="KW-1185">Reference proteome</keyword>
<dbReference type="Gene3D" id="1.20.1440.60">
    <property type="entry name" value="23S rRNA-intervening sequence"/>
    <property type="match status" value="1"/>
</dbReference>
<reference evidence="1 2" key="1">
    <citation type="submission" date="2020-04" db="EMBL/GenBank/DDBJ databases">
        <title>Genome sequence of Altibacter aquimarinus strain ALE3EI.</title>
        <authorList>
            <person name="Oh H.-M."/>
            <person name="Jang D."/>
        </authorList>
    </citation>
    <scope>NUCLEOTIDE SEQUENCE [LARGE SCALE GENOMIC DNA]</scope>
    <source>
        <strain evidence="1 2">ALE3EI</strain>
    </source>
</reference>
<accession>A0A7G8PTD2</accession>
<name>A0A7G8PTD2_9FLAO</name>
<gene>
    <name evidence="1" type="ORF">ALE3EI_1025</name>
</gene>
<dbReference type="RefSeq" id="WP_186991592.1">
    <property type="nucleotide sequence ID" value="NZ_CP052909.1"/>
</dbReference>
<dbReference type="CDD" id="cd16377">
    <property type="entry name" value="23S_rRNA_IVP_like"/>
    <property type="match status" value="1"/>
</dbReference>
<dbReference type="KEGG" id="alti:ALE3EI_1025"/>
<evidence type="ECO:0000313" key="2">
    <source>
        <dbReference type="Proteomes" id="UP000515514"/>
    </source>
</evidence>
<evidence type="ECO:0000313" key="1">
    <source>
        <dbReference type="EMBL" id="QNJ97598.1"/>
    </source>
</evidence>
<dbReference type="AlphaFoldDB" id="A0A7G8PTD2"/>
<dbReference type="EMBL" id="CP052909">
    <property type="protein sequence ID" value="QNJ97598.1"/>
    <property type="molecule type" value="Genomic_DNA"/>
</dbReference>
<proteinExistence type="predicted"/>
<dbReference type="NCBIfam" id="TIGR02436">
    <property type="entry name" value="four helix bundle protein"/>
    <property type="match status" value="1"/>
</dbReference>
<dbReference type="PANTHER" id="PTHR38471:SF2">
    <property type="entry name" value="FOUR HELIX BUNDLE PROTEIN"/>
    <property type="match status" value="1"/>
</dbReference>
<organism evidence="1 2">
    <name type="scientific">Constantimarinum furrinae</name>
    <dbReference type="NCBI Taxonomy" id="2562285"/>
    <lineage>
        <taxon>Bacteria</taxon>
        <taxon>Pseudomonadati</taxon>
        <taxon>Bacteroidota</taxon>
        <taxon>Flavobacteriia</taxon>
        <taxon>Flavobacteriales</taxon>
        <taxon>Flavobacteriaceae</taxon>
        <taxon>Altibacter/Constantimarinum group</taxon>
        <taxon>Constantimarinum</taxon>
    </lineage>
</organism>
<sequence>MAKISCFEDLEIWQISREVCKDVWTVVNTTPLKKDFKLKEQLNGSSGSVMDNIAEGFERDGNKEFIHFLSIAKASCGEVRSQLYRCMDRNHVDEATFVRIYDKVILNSKKIKSFMVYLKNSDRKGSKFD</sequence>
<dbReference type="SUPFAM" id="SSF158446">
    <property type="entry name" value="IVS-encoded protein-like"/>
    <property type="match status" value="1"/>
</dbReference>
<dbReference type="PANTHER" id="PTHR38471">
    <property type="entry name" value="FOUR HELIX BUNDLE PROTEIN"/>
    <property type="match status" value="1"/>
</dbReference>
<dbReference type="Proteomes" id="UP000515514">
    <property type="component" value="Chromosome"/>
</dbReference>
<protein>
    <submittedName>
        <fullName evidence="1">23S rRNA-intervening sequence protein</fullName>
    </submittedName>
</protein>
<dbReference type="Pfam" id="PF05635">
    <property type="entry name" value="23S_rRNA_IVP"/>
    <property type="match status" value="1"/>
</dbReference>
<dbReference type="InterPro" id="IPR012657">
    <property type="entry name" value="23S_rRNA-intervening_sequence"/>
</dbReference>
<dbReference type="InterPro" id="IPR036583">
    <property type="entry name" value="23S_rRNA_IVS_sf"/>
</dbReference>